<comment type="caution">
    <text evidence="1">The sequence shown here is derived from an EMBL/GenBank/DDBJ whole genome shotgun (WGS) entry which is preliminary data.</text>
</comment>
<name>A0A7M4BQA9_9MICC</name>
<evidence type="ECO:0000313" key="2">
    <source>
        <dbReference type="Proteomes" id="UP000462152"/>
    </source>
</evidence>
<keyword evidence="2" id="KW-1185">Reference proteome</keyword>
<protein>
    <submittedName>
        <fullName evidence="1">Uncharacterized protein</fullName>
    </submittedName>
</protein>
<dbReference type="EMBL" id="WOGT01000021">
    <property type="protein sequence ID" value="MUN56111.1"/>
    <property type="molecule type" value="Genomic_DNA"/>
</dbReference>
<dbReference type="AlphaFoldDB" id="A0A7M4BQA9"/>
<accession>A0A7M4BQA9</accession>
<sequence>MFMKVLRWFPLIPRLVKMYERPSLAKLMVWHSENRSTDGTMRLVVDSPAHHHIETTYPMFAQDPRNVRLGLASDGISPFGTMRSKYSCWPVVLMNYNIPPWMALQKGHIMLSLVLPGN</sequence>
<organism evidence="1 2">
    <name type="scientific">Rothia koreensis</name>
    <dbReference type="NCBI Taxonomy" id="592378"/>
    <lineage>
        <taxon>Bacteria</taxon>
        <taxon>Bacillati</taxon>
        <taxon>Actinomycetota</taxon>
        <taxon>Actinomycetes</taxon>
        <taxon>Micrococcales</taxon>
        <taxon>Micrococcaceae</taxon>
        <taxon>Rothia</taxon>
    </lineage>
</organism>
<gene>
    <name evidence="1" type="ORF">GMA10_12985</name>
</gene>
<dbReference type="Pfam" id="PF02992">
    <property type="entry name" value="Transposase_21"/>
    <property type="match status" value="1"/>
</dbReference>
<dbReference type="Proteomes" id="UP000462152">
    <property type="component" value="Unassembled WGS sequence"/>
</dbReference>
<dbReference type="InterPro" id="IPR004242">
    <property type="entry name" value="Transposase_21"/>
</dbReference>
<proteinExistence type="predicted"/>
<reference evidence="1 2" key="1">
    <citation type="submission" date="2019-12" db="EMBL/GenBank/DDBJ databases">
        <authorList>
            <person name="Li J."/>
            <person name="Shi Y."/>
            <person name="Xu G."/>
            <person name="Xiao D."/>
            <person name="Ran X."/>
        </authorList>
    </citation>
    <scope>NUCLEOTIDE SEQUENCE [LARGE SCALE GENOMIC DNA]</scope>
    <source>
        <strain evidence="1 2">JCM 15915</strain>
    </source>
</reference>
<evidence type="ECO:0000313" key="1">
    <source>
        <dbReference type="EMBL" id="MUN56111.1"/>
    </source>
</evidence>